<feature type="transmembrane region" description="Helical" evidence="1">
    <location>
        <begin position="27"/>
        <end position="49"/>
    </location>
</feature>
<organism evidence="2 3">
    <name type="scientific">Mesobacillus selenatarsenatis (strain DSM 18680 / JCM 14380 / FERM P-15431 / SF-1)</name>
    <dbReference type="NCBI Taxonomy" id="1321606"/>
    <lineage>
        <taxon>Bacteria</taxon>
        <taxon>Bacillati</taxon>
        <taxon>Bacillota</taxon>
        <taxon>Bacilli</taxon>
        <taxon>Bacillales</taxon>
        <taxon>Bacillaceae</taxon>
        <taxon>Mesobacillus</taxon>
    </lineage>
</organism>
<evidence type="ECO:0000313" key="2">
    <source>
        <dbReference type="EMBL" id="GAM11953.1"/>
    </source>
</evidence>
<keyword evidence="1" id="KW-1133">Transmembrane helix</keyword>
<accession>A0A0A8WWI6</accession>
<dbReference type="OrthoDB" id="2862948at2"/>
<dbReference type="Proteomes" id="UP000031014">
    <property type="component" value="Unassembled WGS sequence"/>
</dbReference>
<protein>
    <submittedName>
        <fullName evidence="2">Uncharacterized protein</fullName>
    </submittedName>
</protein>
<keyword evidence="1" id="KW-0472">Membrane</keyword>
<evidence type="ECO:0000256" key="1">
    <source>
        <dbReference type="SAM" id="Phobius"/>
    </source>
</evidence>
<feature type="transmembrane region" description="Helical" evidence="1">
    <location>
        <begin position="125"/>
        <end position="149"/>
    </location>
</feature>
<feature type="transmembrane region" description="Helical" evidence="1">
    <location>
        <begin position="61"/>
        <end position="86"/>
    </location>
</feature>
<name>A0A0A8WWI6_MESS1</name>
<evidence type="ECO:0000313" key="3">
    <source>
        <dbReference type="Proteomes" id="UP000031014"/>
    </source>
</evidence>
<dbReference type="EMBL" id="BASE01000004">
    <property type="protein sequence ID" value="GAM11953.1"/>
    <property type="molecule type" value="Genomic_DNA"/>
</dbReference>
<reference evidence="2 3" key="1">
    <citation type="submission" date="2013-06" db="EMBL/GenBank/DDBJ databases">
        <title>Whole genome shotgun sequence of Bacillus selenatarsenatis SF-1.</title>
        <authorList>
            <person name="Kuroda M."/>
            <person name="Sei K."/>
            <person name="Yamashita M."/>
            <person name="Ike M."/>
        </authorList>
    </citation>
    <scope>NUCLEOTIDE SEQUENCE [LARGE SCALE GENOMIC DNA]</scope>
    <source>
        <strain evidence="2 3">SF-1</strain>
    </source>
</reference>
<feature type="transmembrane region" description="Helical" evidence="1">
    <location>
        <begin position="92"/>
        <end position="113"/>
    </location>
</feature>
<sequence>MALSIYITITILLLHFAYHVQKPLNFLQNALVFMVVAIITRQCVTIFAMEWHLFRITEDHWLFICLILCRDVLTPMVTVLFANYYVRAKSSIYKIATFLISLVIMLAMHELAVKFHILTYVKWNFFYTILLNAGFLLSAVGVLKLVSFIQTLENRQNESL</sequence>
<comment type="caution">
    <text evidence="2">The sequence shown here is derived from an EMBL/GenBank/DDBJ whole genome shotgun (WGS) entry which is preliminary data.</text>
</comment>
<dbReference type="RefSeq" id="WP_156972566.1">
    <property type="nucleotide sequence ID" value="NZ_BASE01000004.1"/>
</dbReference>
<proteinExistence type="predicted"/>
<keyword evidence="3" id="KW-1185">Reference proteome</keyword>
<keyword evidence="1" id="KW-0812">Transmembrane</keyword>
<gene>
    <name evidence="2" type="ORF">SAMD00020551_0071</name>
</gene>
<dbReference type="AlphaFoldDB" id="A0A0A8WWI6"/>
<dbReference type="STRING" id="1321606.SAMD00020551_0071"/>